<gene>
    <name evidence="6" type="ORF">RPR59_08995</name>
</gene>
<evidence type="ECO:0000259" key="5">
    <source>
        <dbReference type="PROSITE" id="PS51352"/>
    </source>
</evidence>
<evidence type="ECO:0000256" key="2">
    <source>
        <dbReference type="ARBA" id="ARBA00022748"/>
    </source>
</evidence>
<evidence type="ECO:0000256" key="1">
    <source>
        <dbReference type="ARBA" id="ARBA00004196"/>
    </source>
</evidence>
<evidence type="ECO:0000313" key="7">
    <source>
        <dbReference type="Proteomes" id="UP001302249"/>
    </source>
</evidence>
<organism evidence="6 7">
    <name type="scientific">Stakelama saccharophila</name>
    <dbReference type="NCBI Taxonomy" id="3075605"/>
    <lineage>
        <taxon>Bacteria</taxon>
        <taxon>Pseudomonadati</taxon>
        <taxon>Pseudomonadota</taxon>
        <taxon>Alphaproteobacteria</taxon>
        <taxon>Sphingomonadales</taxon>
        <taxon>Sphingomonadaceae</taxon>
        <taxon>Stakelama</taxon>
    </lineage>
</organism>
<keyword evidence="3" id="KW-1015">Disulfide bond</keyword>
<dbReference type="InterPro" id="IPR013740">
    <property type="entry name" value="Redoxin"/>
</dbReference>
<evidence type="ECO:0000256" key="3">
    <source>
        <dbReference type="ARBA" id="ARBA00023157"/>
    </source>
</evidence>
<keyword evidence="4" id="KW-0676">Redox-active center</keyword>
<name>A0ABZ0B5U2_9SPHN</name>
<dbReference type="EMBL" id="CP135076">
    <property type="protein sequence ID" value="WNO52607.1"/>
    <property type="molecule type" value="Genomic_DNA"/>
</dbReference>
<accession>A0ABZ0B5U2</accession>
<dbReference type="SUPFAM" id="SSF52833">
    <property type="entry name" value="Thioredoxin-like"/>
    <property type="match status" value="1"/>
</dbReference>
<dbReference type="PROSITE" id="PS51352">
    <property type="entry name" value="THIOREDOXIN_2"/>
    <property type="match status" value="1"/>
</dbReference>
<dbReference type="InterPro" id="IPR050553">
    <property type="entry name" value="Thioredoxin_ResA/DsbE_sf"/>
</dbReference>
<dbReference type="InterPro" id="IPR036249">
    <property type="entry name" value="Thioredoxin-like_sf"/>
</dbReference>
<dbReference type="RefSeq" id="WP_313913229.1">
    <property type="nucleotide sequence ID" value="NZ_CP135076.1"/>
</dbReference>
<dbReference type="Gene3D" id="3.40.30.10">
    <property type="entry name" value="Glutaredoxin"/>
    <property type="match status" value="1"/>
</dbReference>
<evidence type="ECO:0000313" key="6">
    <source>
        <dbReference type="EMBL" id="WNO52607.1"/>
    </source>
</evidence>
<dbReference type="PANTHER" id="PTHR42852">
    <property type="entry name" value="THIOL:DISULFIDE INTERCHANGE PROTEIN DSBE"/>
    <property type="match status" value="1"/>
</dbReference>
<dbReference type="PANTHER" id="PTHR42852:SF6">
    <property type="entry name" value="THIOL:DISULFIDE INTERCHANGE PROTEIN DSBE"/>
    <property type="match status" value="1"/>
</dbReference>
<evidence type="ECO:0000256" key="4">
    <source>
        <dbReference type="ARBA" id="ARBA00023284"/>
    </source>
</evidence>
<proteinExistence type="predicted"/>
<feature type="domain" description="Thioredoxin" evidence="5">
    <location>
        <begin position="35"/>
        <end position="175"/>
    </location>
</feature>
<keyword evidence="7" id="KW-1185">Reference proteome</keyword>
<dbReference type="Pfam" id="PF08534">
    <property type="entry name" value="Redoxin"/>
    <property type="match status" value="1"/>
</dbReference>
<protein>
    <submittedName>
        <fullName evidence="6">Redoxin family protein</fullName>
    </submittedName>
</protein>
<reference evidence="6 7" key="1">
    <citation type="submission" date="2023-09" db="EMBL/GenBank/DDBJ databases">
        <authorList>
            <person name="Rey-Velasco X."/>
        </authorList>
    </citation>
    <scope>NUCLEOTIDE SEQUENCE [LARGE SCALE GENOMIC DNA]</scope>
    <source>
        <strain evidence="6 7">W311</strain>
    </source>
</reference>
<dbReference type="Proteomes" id="UP001302249">
    <property type="component" value="Chromosome"/>
</dbReference>
<sequence length="175" mass="18695">MTKFILWLPLALFALLVAVVASGVVQPKDTAIHSQMVDKTLPQFALDPMVNGKPGLSSADYGKGGPRLLNVFASWCLPCIAEAPQLIALEQRGVPIDAIAVRDDPADVRKFLARNGDPYARIGDDARADVQLALGSSGVPETFVIGADGHIVAQHIGAIRPEDIPEIMHLLEKAQ</sequence>
<comment type="subcellular location">
    <subcellularLocation>
        <location evidence="1">Cell envelope</location>
    </subcellularLocation>
</comment>
<dbReference type="InterPro" id="IPR013766">
    <property type="entry name" value="Thioredoxin_domain"/>
</dbReference>
<keyword evidence="2" id="KW-0201">Cytochrome c-type biogenesis</keyword>